<dbReference type="AlphaFoldDB" id="A0A2W6NFM4"/>
<comment type="subunit">
    <text evidence="1">Heterotrimer of A, B and C subunits.</text>
</comment>
<comment type="function">
    <text evidence="1">Allows the formation of correctly charged Asn-tRNA(Asn) or Gln-tRNA(Gln) through the transamidation of misacylated Asp-tRNA(Asn) or Glu-tRNA(Gln) in organisms which lack either or both of asparaginyl-tRNA or glutaminyl-tRNA synthetases. The reaction takes place in the presence of glutamine and ATP through an activated phospho-Asp-tRNA(Asn) or phospho-Glu-tRNA(Gln).</text>
</comment>
<dbReference type="EMBL" id="NBIU01000022">
    <property type="protein sequence ID" value="PZT47760.1"/>
    <property type="molecule type" value="Genomic_DNA"/>
</dbReference>
<dbReference type="NCBIfam" id="TIGR00135">
    <property type="entry name" value="gatC"/>
    <property type="match status" value="1"/>
</dbReference>
<evidence type="ECO:0000313" key="2">
    <source>
        <dbReference type="EMBL" id="PZT47760.1"/>
    </source>
</evidence>
<proteinExistence type="inferred from homology"/>
<dbReference type="GO" id="GO:0050566">
    <property type="term" value="F:asparaginyl-tRNA synthase (glutamine-hydrolyzing) activity"/>
    <property type="evidence" value="ECO:0007669"/>
    <property type="project" value="RHEA"/>
</dbReference>
<comment type="similarity">
    <text evidence="1">Belongs to the GatC family.</text>
</comment>
<dbReference type="SUPFAM" id="SSF141000">
    <property type="entry name" value="Glu-tRNAGln amidotransferase C subunit"/>
    <property type="match status" value="1"/>
</dbReference>
<dbReference type="Pfam" id="PF02686">
    <property type="entry name" value="GatC"/>
    <property type="match status" value="1"/>
</dbReference>
<dbReference type="InterPro" id="IPR003837">
    <property type="entry name" value="GatC"/>
</dbReference>
<keyword evidence="3" id="KW-1185">Reference proteome</keyword>
<name>A0A2W6NFM4_9HELI</name>
<dbReference type="EC" id="6.3.5.-" evidence="1"/>
<dbReference type="Proteomes" id="UP000249746">
    <property type="component" value="Unassembled WGS sequence"/>
</dbReference>
<evidence type="ECO:0000256" key="1">
    <source>
        <dbReference type="HAMAP-Rule" id="MF_00122"/>
    </source>
</evidence>
<dbReference type="GO" id="GO:0006412">
    <property type="term" value="P:translation"/>
    <property type="evidence" value="ECO:0007669"/>
    <property type="project" value="UniProtKB-UniRule"/>
</dbReference>
<comment type="catalytic activity">
    <reaction evidence="1">
        <text>L-aspartyl-tRNA(Asn) + L-glutamine + ATP + H2O = L-asparaginyl-tRNA(Asn) + L-glutamate + ADP + phosphate + 2 H(+)</text>
        <dbReference type="Rhea" id="RHEA:14513"/>
        <dbReference type="Rhea" id="RHEA-COMP:9674"/>
        <dbReference type="Rhea" id="RHEA-COMP:9677"/>
        <dbReference type="ChEBI" id="CHEBI:15377"/>
        <dbReference type="ChEBI" id="CHEBI:15378"/>
        <dbReference type="ChEBI" id="CHEBI:29985"/>
        <dbReference type="ChEBI" id="CHEBI:30616"/>
        <dbReference type="ChEBI" id="CHEBI:43474"/>
        <dbReference type="ChEBI" id="CHEBI:58359"/>
        <dbReference type="ChEBI" id="CHEBI:78515"/>
        <dbReference type="ChEBI" id="CHEBI:78516"/>
        <dbReference type="ChEBI" id="CHEBI:456216"/>
    </reaction>
</comment>
<dbReference type="RefSeq" id="WP_111230179.1">
    <property type="nucleotide sequence ID" value="NZ_NBIU01000022.1"/>
</dbReference>
<dbReference type="GO" id="GO:0016740">
    <property type="term" value="F:transferase activity"/>
    <property type="evidence" value="ECO:0007669"/>
    <property type="project" value="UniProtKB-KW"/>
</dbReference>
<organism evidence="2 3">
    <name type="scientific">Helicobacter valdiviensis</name>
    <dbReference type="NCBI Taxonomy" id="1458358"/>
    <lineage>
        <taxon>Bacteria</taxon>
        <taxon>Pseudomonadati</taxon>
        <taxon>Campylobacterota</taxon>
        <taxon>Epsilonproteobacteria</taxon>
        <taxon>Campylobacterales</taxon>
        <taxon>Helicobacteraceae</taxon>
        <taxon>Helicobacter</taxon>
    </lineage>
</organism>
<dbReference type="InterPro" id="IPR036113">
    <property type="entry name" value="Asp/Glu-ADT_sf_sub_c"/>
</dbReference>
<comment type="catalytic activity">
    <reaction evidence="1">
        <text>L-glutamyl-tRNA(Gln) + L-glutamine + ATP + H2O = L-glutaminyl-tRNA(Gln) + L-glutamate + ADP + phosphate + H(+)</text>
        <dbReference type="Rhea" id="RHEA:17521"/>
        <dbReference type="Rhea" id="RHEA-COMP:9681"/>
        <dbReference type="Rhea" id="RHEA-COMP:9684"/>
        <dbReference type="ChEBI" id="CHEBI:15377"/>
        <dbReference type="ChEBI" id="CHEBI:15378"/>
        <dbReference type="ChEBI" id="CHEBI:29985"/>
        <dbReference type="ChEBI" id="CHEBI:30616"/>
        <dbReference type="ChEBI" id="CHEBI:43474"/>
        <dbReference type="ChEBI" id="CHEBI:58359"/>
        <dbReference type="ChEBI" id="CHEBI:78520"/>
        <dbReference type="ChEBI" id="CHEBI:78521"/>
        <dbReference type="ChEBI" id="CHEBI:456216"/>
    </reaction>
</comment>
<keyword evidence="1" id="KW-0436">Ligase</keyword>
<accession>A0A2W6NFM4</accession>
<keyword evidence="1" id="KW-0067">ATP-binding</keyword>
<sequence length="96" mass="10907">MQIDDILLNKLQRLGSISLEEQKLQETKENLSEIVNFVENINSLELNDIPASFNPLDANGFMREDLPQNNGEIAKDVLKHAPLSEESFFIVPKIIE</sequence>
<evidence type="ECO:0000313" key="3">
    <source>
        <dbReference type="Proteomes" id="UP000249746"/>
    </source>
</evidence>
<keyword evidence="2" id="KW-0808">Transferase</keyword>
<dbReference type="HAMAP" id="MF_00122">
    <property type="entry name" value="GatC"/>
    <property type="match status" value="1"/>
</dbReference>
<reference evidence="2 3" key="1">
    <citation type="submission" date="2017-03" db="EMBL/GenBank/DDBJ databases">
        <title>Genomic and clinical evidence uncovers the enterohepatic species Helicobacter valdiviensis as a potential human intestinal pathogen.</title>
        <authorList>
            <person name="Fresia P."/>
            <person name="Jara R."/>
            <person name="Sierra R."/>
            <person name="Ferres I."/>
            <person name="Greif G."/>
            <person name="Iraola G."/>
            <person name="Collado L."/>
        </authorList>
    </citation>
    <scope>NUCLEOTIDE SEQUENCE [LARGE SCALE GENOMIC DNA]</scope>
    <source>
        <strain evidence="2 3">WBE14</strain>
    </source>
</reference>
<keyword evidence="1" id="KW-0648">Protein biosynthesis</keyword>
<dbReference type="OrthoDB" id="9813938at2"/>
<protein>
    <recommendedName>
        <fullName evidence="1">Aspartyl/glutamyl-tRNA(Asn/Gln) amidotransferase subunit C</fullName>
        <shortName evidence="1">Asp/Glu-ADT subunit C</shortName>
        <ecNumber evidence="1">6.3.5.-</ecNumber>
    </recommendedName>
</protein>
<dbReference type="GO" id="GO:0006450">
    <property type="term" value="P:regulation of translational fidelity"/>
    <property type="evidence" value="ECO:0007669"/>
    <property type="project" value="InterPro"/>
</dbReference>
<gene>
    <name evidence="1" type="primary">gatC</name>
    <name evidence="2" type="ORF">B6S12_07480</name>
</gene>
<comment type="caution">
    <text evidence="2">The sequence shown here is derived from an EMBL/GenBank/DDBJ whole genome shotgun (WGS) entry which is preliminary data.</text>
</comment>
<dbReference type="GO" id="GO:0005524">
    <property type="term" value="F:ATP binding"/>
    <property type="evidence" value="ECO:0007669"/>
    <property type="project" value="UniProtKB-KW"/>
</dbReference>
<keyword evidence="1" id="KW-0547">Nucleotide-binding</keyword>
<dbReference type="GO" id="GO:0050567">
    <property type="term" value="F:glutaminyl-tRNA synthase (glutamine-hydrolyzing) activity"/>
    <property type="evidence" value="ECO:0007669"/>
    <property type="project" value="UniProtKB-UniRule"/>
</dbReference>